<feature type="domain" description="SGNH hydrolase-type esterase" evidence="2">
    <location>
        <begin position="133"/>
        <end position="258"/>
    </location>
</feature>
<sequence>MRSWLLGVCATAVGFALHFWARAAPRPEPLYHGVPVQLLQPAGGSLPEIYRRLLLAVDRTRLGGSSTASGSSSDSGASSLELATRAIKLPDQETPDWVALGDPKPSWLRTRDESVAAMAALNANSSRRADVLVYGDSLTVGMGRNKKAWAIFNGMDALPLGMTGSSVEQLAWRVLEGGEQPAVPPRVAVFFVGVNNLVHDVPGGVPHLEWLLQWAQSAWPDTQIAFMKLLPSGKVDVAPTNAACEELAAQLGLPLIECGQASGPWGLLVESVAAAAAARL</sequence>
<dbReference type="Gene3D" id="3.40.50.1110">
    <property type="entry name" value="SGNH hydrolase"/>
    <property type="match status" value="1"/>
</dbReference>
<evidence type="ECO:0000313" key="3">
    <source>
        <dbReference type="EMBL" id="PRW20340.1"/>
    </source>
</evidence>
<evidence type="ECO:0000256" key="1">
    <source>
        <dbReference type="SAM" id="SignalP"/>
    </source>
</evidence>
<comment type="caution">
    <text evidence="3">The sequence shown here is derived from an EMBL/GenBank/DDBJ whole genome shotgun (WGS) entry which is preliminary data.</text>
</comment>
<feature type="chain" id="PRO_5015110267" evidence="1">
    <location>
        <begin position="17"/>
        <end position="280"/>
    </location>
</feature>
<evidence type="ECO:0000313" key="4">
    <source>
        <dbReference type="Proteomes" id="UP000239899"/>
    </source>
</evidence>
<reference evidence="3 4" key="1">
    <citation type="journal article" date="2018" name="Plant J.">
        <title>Genome sequences of Chlorella sorokiniana UTEX 1602 and Micractinium conductrix SAG 241.80: implications to maltose excretion by a green alga.</title>
        <authorList>
            <person name="Arriola M.B."/>
            <person name="Velmurugan N."/>
            <person name="Zhang Y."/>
            <person name="Plunkett M.H."/>
            <person name="Hondzo H."/>
            <person name="Barney B.M."/>
        </authorList>
    </citation>
    <scope>NUCLEOTIDE SEQUENCE [LARGE SCALE GENOMIC DNA]</scope>
    <source>
        <strain evidence="4">UTEX 1602</strain>
    </source>
</reference>
<dbReference type="Pfam" id="PF13472">
    <property type="entry name" value="Lipase_GDSL_2"/>
    <property type="match status" value="1"/>
</dbReference>
<name>A0A2P6TCH3_CHLSO</name>
<dbReference type="InterPro" id="IPR036514">
    <property type="entry name" value="SGNH_hydro_sf"/>
</dbReference>
<dbReference type="InterPro" id="IPR013830">
    <property type="entry name" value="SGNH_hydro"/>
</dbReference>
<gene>
    <name evidence="3" type="ORF">C2E21_9053</name>
</gene>
<accession>A0A2P6TCH3</accession>
<dbReference type="Proteomes" id="UP000239899">
    <property type="component" value="Unassembled WGS sequence"/>
</dbReference>
<protein>
    <submittedName>
        <fullName evidence="3">GDSL-like lipase acylhydrolase domain containing</fullName>
    </submittedName>
</protein>
<keyword evidence="1" id="KW-0732">Signal</keyword>
<dbReference type="AlphaFoldDB" id="A0A2P6TCH3"/>
<proteinExistence type="predicted"/>
<evidence type="ECO:0000259" key="2">
    <source>
        <dbReference type="Pfam" id="PF13472"/>
    </source>
</evidence>
<dbReference type="OrthoDB" id="514734at2759"/>
<dbReference type="EMBL" id="LHPG02000024">
    <property type="protein sequence ID" value="PRW20340.1"/>
    <property type="molecule type" value="Genomic_DNA"/>
</dbReference>
<organism evidence="3 4">
    <name type="scientific">Chlorella sorokiniana</name>
    <name type="common">Freshwater green alga</name>
    <dbReference type="NCBI Taxonomy" id="3076"/>
    <lineage>
        <taxon>Eukaryota</taxon>
        <taxon>Viridiplantae</taxon>
        <taxon>Chlorophyta</taxon>
        <taxon>core chlorophytes</taxon>
        <taxon>Trebouxiophyceae</taxon>
        <taxon>Chlorellales</taxon>
        <taxon>Chlorellaceae</taxon>
        <taxon>Chlorella clade</taxon>
        <taxon>Chlorella</taxon>
    </lineage>
</organism>
<keyword evidence="4" id="KW-1185">Reference proteome</keyword>
<dbReference type="SUPFAM" id="SSF52266">
    <property type="entry name" value="SGNH hydrolase"/>
    <property type="match status" value="1"/>
</dbReference>
<feature type="signal peptide" evidence="1">
    <location>
        <begin position="1"/>
        <end position="16"/>
    </location>
</feature>
<dbReference type="GO" id="GO:0016787">
    <property type="term" value="F:hydrolase activity"/>
    <property type="evidence" value="ECO:0007669"/>
    <property type="project" value="UniProtKB-KW"/>
</dbReference>